<proteinExistence type="predicted"/>
<keyword evidence="2" id="KW-1185">Reference proteome</keyword>
<protein>
    <submittedName>
        <fullName evidence="1">Glucosamine-6-phosphate deaminase</fullName>
    </submittedName>
</protein>
<accession>A0ABT8CPE9</accession>
<evidence type="ECO:0000313" key="1">
    <source>
        <dbReference type="EMBL" id="MDN3702646.1"/>
    </source>
</evidence>
<dbReference type="Proteomes" id="UP001223712">
    <property type="component" value="Unassembled WGS sequence"/>
</dbReference>
<gene>
    <name evidence="1" type="ORF">QWY96_20145</name>
</gene>
<evidence type="ECO:0000313" key="2">
    <source>
        <dbReference type="Proteomes" id="UP001223712"/>
    </source>
</evidence>
<name>A0ABT8CPE9_9VIBR</name>
<organism evidence="1 2">
    <name type="scientific">Vibrio artabrorum</name>
    <dbReference type="NCBI Taxonomy" id="446374"/>
    <lineage>
        <taxon>Bacteria</taxon>
        <taxon>Pseudomonadati</taxon>
        <taxon>Pseudomonadota</taxon>
        <taxon>Gammaproteobacteria</taxon>
        <taxon>Vibrionales</taxon>
        <taxon>Vibrionaceae</taxon>
        <taxon>Vibrio</taxon>
    </lineage>
</organism>
<dbReference type="RefSeq" id="WP_261840415.1">
    <property type="nucleotide sequence ID" value="NZ_AP025459.1"/>
</dbReference>
<comment type="caution">
    <text evidence="1">The sequence shown here is derived from an EMBL/GenBank/DDBJ whole genome shotgun (WGS) entry which is preliminary data.</text>
</comment>
<sequence length="137" mass="15334">MTDTTNLSSEQLSLLGQALLSVQRLENSLYQSIRALCKQNSSSDVQAIKDLTAEQFLKGTIVELQPIIQRLHDVFGESLPLSSTELNEFLYKRNLVSLSFWQATTTSIKGSEKLANPTLFLQELLAQCDLWLAKVES</sequence>
<reference evidence="2" key="1">
    <citation type="journal article" date="2019" name="Int. J. Syst. Evol. Microbiol.">
        <title>The Global Catalogue of Microorganisms (GCM) 10K type strain sequencing project: providing services to taxonomists for standard genome sequencing and annotation.</title>
        <authorList>
            <consortium name="The Broad Institute Genomics Platform"/>
            <consortium name="The Broad Institute Genome Sequencing Center for Infectious Disease"/>
            <person name="Wu L."/>
            <person name="Ma J."/>
        </authorList>
    </citation>
    <scope>NUCLEOTIDE SEQUENCE [LARGE SCALE GENOMIC DNA]</scope>
    <source>
        <strain evidence="2">CECT 7226</strain>
    </source>
</reference>
<dbReference type="EMBL" id="JAUFQY010000002">
    <property type="protein sequence ID" value="MDN3702646.1"/>
    <property type="molecule type" value="Genomic_DNA"/>
</dbReference>